<dbReference type="Gene3D" id="3.30.160.60">
    <property type="entry name" value="Classic Zinc Finger"/>
    <property type="match status" value="2"/>
</dbReference>
<feature type="region of interest" description="Disordered" evidence="11">
    <location>
        <begin position="423"/>
        <end position="444"/>
    </location>
</feature>
<feature type="domain" description="C2H2-type" evidence="12">
    <location>
        <begin position="684"/>
        <end position="711"/>
    </location>
</feature>
<proteinExistence type="inferred from homology"/>
<dbReference type="GO" id="GO:0008270">
    <property type="term" value="F:zinc ion binding"/>
    <property type="evidence" value="ECO:0007669"/>
    <property type="project" value="UniProtKB-KW"/>
</dbReference>
<feature type="region of interest" description="Disordered" evidence="11">
    <location>
        <begin position="756"/>
        <end position="787"/>
    </location>
</feature>
<dbReference type="PANTHER" id="PTHR23233:SF84">
    <property type="entry name" value="FI23031P1"/>
    <property type="match status" value="1"/>
</dbReference>
<dbReference type="SUPFAM" id="SSF57667">
    <property type="entry name" value="beta-beta-alpha zinc fingers"/>
    <property type="match status" value="1"/>
</dbReference>
<dbReference type="EMBL" id="CAXLJL010000811">
    <property type="protein sequence ID" value="CAL5140887.1"/>
    <property type="molecule type" value="Genomic_DNA"/>
</dbReference>
<keyword evidence="5" id="KW-0862">Zinc</keyword>
<keyword evidence="4 10" id="KW-0863">Zinc-finger</keyword>
<dbReference type="PANTHER" id="PTHR23233">
    <property type="entry name" value="SAL-LIKE PROTEIN"/>
    <property type="match status" value="1"/>
</dbReference>
<dbReference type="InterPro" id="IPR051565">
    <property type="entry name" value="Sal_C2H2-zinc-finger"/>
</dbReference>
<keyword evidence="2" id="KW-0479">Metal-binding</keyword>
<feature type="compositionally biased region" description="Pro residues" evidence="11">
    <location>
        <begin position="756"/>
        <end position="771"/>
    </location>
</feature>
<reference evidence="13" key="1">
    <citation type="submission" date="2024-06" db="EMBL/GenBank/DDBJ databases">
        <authorList>
            <person name="Liu X."/>
            <person name="Lenzi L."/>
            <person name="Haldenby T S."/>
            <person name="Uol C."/>
        </authorList>
    </citation>
    <scope>NUCLEOTIDE SEQUENCE</scope>
</reference>
<dbReference type="InterPro" id="IPR036236">
    <property type="entry name" value="Znf_C2H2_sf"/>
</dbReference>
<dbReference type="AlphaFoldDB" id="A0AAV2TTX7"/>
<evidence type="ECO:0000256" key="3">
    <source>
        <dbReference type="ARBA" id="ARBA00022737"/>
    </source>
</evidence>
<keyword evidence="8" id="KW-0539">Nucleus</keyword>
<evidence type="ECO:0000256" key="9">
    <source>
        <dbReference type="ARBA" id="ARBA00038474"/>
    </source>
</evidence>
<evidence type="ECO:0000256" key="6">
    <source>
        <dbReference type="ARBA" id="ARBA00023015"/>
    </source>
</evidence>
<evidence type="ECO:0000256" key="1">
    <source>
        <dbReference type="ARBA" id="ARBA00004123"/>
    </source>
</evidence>
<accession>A0AAV2TTX7</accession>
<evidence type="ECO:0000256" key="8">
    <source>
        <dbReference type="ARBA" id="ARBA00023242"/>
    </source>
</evidence>
<evidence type="ECO:0000256" key="4">
    <source>
        <dbReference type="ARBA" id="ARBA00022771"/>
    </source>
</evidence>
<feature type="domain" description="C2H2-type" evidence="12">
    <location>
        <begin position="712"/>
        <end position="734"/>
    </location>
</feature>
<evidence type="ECO:0000256" key="11">
    <source>
        <dbReference type="SAM" id="MobiDB-lite"/>
    </source>
</evidence>
<comment type="similarity">
    <text evidence="9">Belongs to the sal C2H2-type zinc-finger protein family.</text>
</comment>
<evidence type="ECO:0000256" key="5">
    <source>
        <dbReference type="ARBA" id="ARBA00022833"/>
    </source>
</evidence>
<feature type="region of interest" description="Disordered" evidence="11">
    <location>
        <begin position="285"/>
        <end position="307"/>
    </location>
</feature>
<protein>
    <recommendedName>
        <fullName evidence="12">C2H2-type domain-containing protein</fullName>
    </recommendedName>
</protein>
<dbReference type="PROSITE" id="PS00028">
    <property type="entry name" value="ZINC_FINGER_C2H2_1"/>
    <property type="match status" value="1"/>
</dbReference>
<evidence type="ECO:0000259" key="12">
    <source>
        <dbReference type="PROSITE" id="PS50157"/>
    </source>
</evidence>
<gene>
    <name evidence="13" type="ORF">CDAUBV1_LOCUS16186</name>
</gene>
<keyword evidence="3" id="KW-0677">Repeat</keyword>
<dbReference type="PROSITE" id="PS50157">
    <property type="entry name" value="ZINC_FINGER_C2H2_2"/>
    <property type="match status" value="2"/>
</dbReference>
<dbReference type="Proteomes" id="UP001497525">
    <property type="component" value="Unassembled WGS sequence"/>
</dbReference>
<keyword evidence="7" id="KW-0804">Transcription</keyword>
<evidence type="ECO:0000313" key="13">
    <source>
        <dbReference type="EMBL" id="CAL5140887.1"/>
    </source>
</evidence>
<sequence length="962" mass="106062">MRPGQVVSSRWSGVFEYLQLYAYGPLVSEDASAMISLLSKRLPYENNNPDMYSRYTQLIRFASCIANIVSPSRAVQHRPMVTGSIQVSHMDSAAFHFSVEHTRYSIFFIDPKNISRVAMLLRSDSGVCSGLESEGSTSAILSERGMLSEIVDRQSRSRSNAHTMSDLTKIVKNSVRRINAQMHRKLIYGLFLRKALKHLQSYPRNKHYQHAGAASVSSRTEDGQLQLLEHVQHLLTRANCYTSRPKLTGNSGKTLRHRKGKDRITAPFVRSEDPAARAKRTTNLGSGMEQSWPYARPSESQSSGKDFAGQLTGHIHDSPEQLRGNYVERISPPVIETMNEDGPLAFLSHDSGLGSPHKNTSITNIEQMGSSGLNTTEDISCDGVLDLTTRKELNIQQPQIHNRPVRTNATSLKKPAFEVRQLRQSSDNSFNHTKPASSLNDSFTKHTFPNHYSDRISAKMNLSGINFSSSFPFSCTPPPPMDFLAVVCAAAFAHSNGNAEVLSNSLAHYINQPSEGLIGPNTATPQNELFAMASLSKMPKCNVTNNVYTGDPAFMNETDSNGLPTCARPPAMLPLSLPLSQSMVWSPSVPLFQTSNGERHMTEIAPTDPLKMPLNFGLRRPNTDQSVLDEVEPEDARPDRLGSPPGSRSRPSEDYLEQFMKVDQTQNILWRQLADRFQRTLAPNQCGVCNKVLSCRSALTMHYRVHTEERPFVCIICEKRFSTKGNLKTHLGQHHETIEAYRNAVAVAMATGTALPRPPPMSSSAALPPPTIKVNPTESSSPSKREDCSPCSLAVASTSESFLQIPPSDLSTMVGSGGVQPSWPPAQAILPFLNPATSSPFPLSAARLSNPHLWKCDGNPLTFSSAVTKLADSSQSECLRQFDEQKSEPCLPFSGASGMAAWQLLGEQIRQICPRPQSDMKFSMPNVLPRNSSTPVKSKYSTEISPPRIVNELPFIPLEKCT</sequence>
<dbReference type="GO" id="GO:0005634">
    <property type="term" value="C:nucleus"/>
    <property type="evidence" value="ECO:0007669"/>
    <property type="project" value="UniProtKB-SubCell"/>
</dbReference>
<evidence type="ECO:0000256" key="10">
    <source>
        <dbReference type="PROSITE-ProRule" id="PRU00042"/>
    </source>
</evidence>
<dbReference type="GO" id="GO:0000981">
    <property type="term" value="F:DNA-binding transcription factor activity, RNA polymerase II-specific"/>
    <property type="evidence" value="ECO:0007669"/>
    <property type="project" value="TreeGrafter"/>
</dbReference>
<evidence type="ECO:0000256" key="2">
    <source>
        <dbReference type="ARBA" id="ARBA00022723"/>
    </source>
</evidence>
<dbReference type="SMART" id="SM00355">
    <property type="entry name" value="ZnF_C2H2"/>
    <property type="match status" value="2"/>
</dbReference>
<organism evidence="13 14">
    <name type="scientific">Calicophoron daubneyi</name>
    <name type="common">Rumen fluke</name>
    <name type="synonym">Paramphistomum daubneyi</name>
    <dbReference type="NCBI Taxonomy" id="300641"/>
    <lineage>
        <taxon>Eukaryota</taxon>
        <taxon>Metazoa</taxon>
        <taxon>Spiralia</taxon>
        <taxon>Lophotrochozoa</taxon>
        <taxon>Platyhelminthes</taxon>
        <taxon>Trematoda</taxon>
        <taxon>Digenea</taxon>
        <taxon>Plagiorchiida</taxon>
        <taxon>Pronocephalata</taxon>
        <taxon>Paramphistomoidea</taxon>
        <taxon>Paramphistomidae</taxon>
        <taxon>Calicophoron</taxon>
    </lineage>
</organism>
<feature type="region of interest" description="Disordered" evidence="11">
    <location>
        <begin position="616"/>
        <end position="652"/>
    </location>
</feature>
<comment type="caution">
    <text evidence="13">The sequence shown here is derived from an EMBL/GenBank/DDBJ whole genome shotgun (WGS) entry which is preliminary data.</text>
</comment>
<name>A0AAV2TTX7_CALDB</name>
<dbReference type="FunFam" id="3.30.160.60:FF:000130">
    <property type="entry name" value="Spalt-like transcription factor 4"/>
    <property type="match status" value="1"/>
</dbReference>
<dbReference type="InterPro" id="IPR013087">
    <property type="entry name" value="Znf_C2H2_type"/>
</dbReference>
<evidence type="ECO:0000313" key="14">
    <source>
        <dbReference type="Proteomes" id="UP001497525"/>
    </source>
</evidence>
<comment type="subcellular location">
    <subcellularLocation>
        <location evidence="1">Nucleus</location>
    </subcellularLocation>
</comment>
<dbReference type="GO" id="GO:0000978">
    <property type="term" value="F:RNA polymerase II cis-regulatory region sequence-specific DNA binding"/>
    <property type="evidence" value="ECO:0007669"/>
    <property type="project" value="TreeGrafter"/>
</dbReference>
<evidence type="ECO:0000256" key="7">
    <source>
        <dbReference type="ARBA" id="ARBA00023163"/>
    </source>
</evidence>
<dbReference type="Pfam" id="PF13894">
    <property type="entry name" value="zf-C2H2_4"/>
    <property type="match status" value="1"/>
</dbReference>
<keyword evidence="6" id="KW-0805">Transcription regulation</keyword>